<keyword evidence="2 5" id="KW-0645">Protease</keyword>
<name>A0ABV2PW87_9GAMM</name>
<feature type="domain" description="Peptidase S8/S53" evidence="7">
    <location>
        <begin position="185"/>
        <end position="413"/>
    </location>
</feature>
<proteinExistence type="inferred from homology"/>
<dbReference type="EMBL" id="JBEPSD010000001">
    <property type="protein sequence ID" value="MET4569309.1"/>
    <property type="molecule type" value="Genomic_DNA"/>
</dbReference>
<keyword evidence="3 5" id="KW-0378">Hydrolase</keyword>
<evidence type="ECO:0000256" key="3">
    <source>
        <dbReference type="ARBA" id="ARBA00022801"/>
    </source>
</evidence>
<dbReference type="Gene3D" id="3.40.50.200">
    <property type="entry name" value="Peptidase S8/S53 domain"/>
    <property type="match status" value="1"/>
</dbReference>
<dbReference type="PANTHER" id="PTHR43806">
    <property type="entry name" value="PEPTIDASE S8"/>
    <property type="match status" value="1"/>
</dbReference>
<keyword evidence="9" id="KW-1185">Reference proteome</keyword>
<feature type="active site" description="Charge relay system" evidence="5">
    <location>
        <position position="377"/>
    </location>
</feature>
<keyword evidence="4 5" id="KW-0720">Serine protease</keyword>
<dbReference type="PANTHER" id="PTHR43806:SF11">
    <property type="entry name" value="CEREVISIN-RELATED"/>
    <property type="match status" value="1"/>
</dbReference>
<dbReference type="InterPro" id="IPR023827">
    <property type="entry name" value="Peptidase_S8_Asp-AS"/>
</dbReference>
<feature type="active site" description="Charge relay system" evidence="5">
    <location>
        <position position="227"/>
    </location>
</feature>
<dbReference type="InterPro" id="IPR050131">
    <property type="entry name" value="Peptidase_S8_subtilisin-like"/>
</dbReference>
<dbReference type="RefSeq" id="WP_354548539.1">
    <property type="nucleotide sequence ID" value="NZ_JBEPSD010000001.1"/>
</dbReference>
<dbReference type="PRINTS" id="PR00723">
    <property type="entry name" value="SUBTILISIN"/>
</dbReference>
<feature type="signal peptide" evidence="6">
    <location>
        <begin position="1"/>
        <end position="20"/>
    </location>
</feature>
<dbReference type="InterPro" id="IPR000209">
    <property type="entry name" value="Peptidase_S8/S53_dom"/>
</dbReference>
<evidence type="ECO:0000256" key="2">
    <source>
        <dbReference type="ARBA" id="ARBA00022670"/>
    </source>
</evidence>
<dbReference type="InterPro" id="IPR022398">
    <property type="entry name" value="Peptidase_S8_His-AS"/>
</dbReference>
<dbReference type="InterPro" id="IPR015500">
    <property type="entry name" value="Peptidase_S8_subtilisin-rel"/>
</dbReference>
<dbReference type="GO" id="GO:0006508">
    <property type="term" value="P:proteolysis"/>
    <property type="evidence" value="ECO:0007669"/>
    <property type="project" value="UniProtKB-KW"/>
</dbReference>
<feature type="active site" description="Charge relay system" evidence="5">
    <location>
        <position position="194"/>
    </location>
</feature>
<evidence type="ECO:0000256" key="6">
    <source>
        <dbReference type="SAM" id="SignalP"/>
    </source>
</evidence>
<dbReference type="SUPFAM" id="SSF52743">
    <property type="entry name" value="Subtilisin-like"/>
    <property type="match status" value="1"/>
</dbReference>
<dbReference type="PROSITE" id="PS51892">
    <property type="entry name" value="SUBTILASE"/>
    <property type="match status" value="1"/>
</dbReference>
<comment type="similarity">
    <text evidence="1 5">Belongs to the peptidase S8 family.</text>
</comment>
<comment type="caution">
    <text evidence="8">The sequence shown here is derived from an EMBL/GenBank/DDBJ whole genome shotgun (WGS) entry which is preliminary data.</text>
</comment>
<dbReference type="Proteomes" id="UP001549251">
    <property type="component" value="Unassembled WGS sequence"/>
</dbReference>
<keyword evidence="6" id="KW-0732">Signal</keyword>
<dbReference type="InterPro" id="IPR036852">
    <property type="entry name" value="Peptidase_S8/S53_dom_sf"/>
</dbReference>
<evidence type="ECO:0000256" key="1">
    <source>
        <dbReference type="ARBA" id="ARBA00011073"/>
    </source>
</evidence>
<reference evidence="8 9" key="1">
    <citation type="submission" date="2024-06" db="EMBL/GenBank/DDBJ databases">
        <title>Sorghum-associated microbial communities from plants grown in Nebraska, USA.</title>
        <authorList>
            <person name="Schachtman D."/>
        </authorList>
    </citation>
    <scope>NUCLEOTIDE SEQUENCE [LARGE SCALE GENOMIC DNA]</scope>
    <source>
        <strain evidence="8 9">1757</strain>
    </source>
</reference>
<organism evidence="8 9">
    <name type="scientific">Rhodanobacter soli</name>
    <dbReference type="NCBI Taxonomy" id="590609"/>
    <lineage>
        <taxon>Bacteria</taxon>
        <taxon>Pseudomonadati</taxon>
        <taxon>Pseudomonadota</taxon>
        <taxon>Gammaproteobacteria</taxon>
        <taxon>Lysobacterales</taxon>
        <taxon>Rhodanobacteraceae</taxon>
        <taxon>Rhodanobacter</taxon>
    </lineage>
</organism>
<dbReference type="GO" id="GO:0008233">
    <property type="term" value="F:peptidase activity"/>
    <property type="evidence" value="ECO:0007669"/>
    <property type="project" value="UniProtKB-KW"/>
</dbReference>
<feature type="chain" id="PRO_5046593191" evidence="6">
    <location>
        <begin position="21"/>
        <end position="436"/>
    </location>
</feature>
<dbReference type="PROSITE" id="PS00137">
    <property type="entry name" value="SUBTILASE_HIS"/>
    <property type="match status" value="1"/>
</dbReference>
<evidence type="ECO:0000313" key="8">
    <source>
        <dbReference type="EMBL" id="MET4569309.1"/>
    </source>
</evidence>
<dbReference type="Pfam" id="PF00082">
    <property type="entry name" value="Peptidase_S8"/>
    <property type="match status" value="1"/>
</dbReference>
<dbReference type="PROSITE" id="PS00136">
    <property type="entry name" value="SUBTILASE_ASP"/>
    <property type="match status" value="1"/>
</dbReference>
<gene>
    <name evidence="8" type="ORF">ABIE04_001636</name>
</gene>
<accession>A0ABV2PW87</accession>
<protein>
    <submittedName>
        <fullName evidence="8">Subtilisin family serine protease</fullName>
    </submittedName>
</protein>
<evidence type="ECO:0000256" key="4">
    <source>
        <dbReference type="ARBA" id="ARBA00022825"/>
    </source>
</evidence>
<evidence type="ECO:0000313" key="9">
    <source>
        <dbReference type="Proteomes" id="UP001549251"/>
    </source>
</evidence>
<dbReference type="PROSITE" id="PS51257">
    <property type="entry name" value="PROKAR_LIPOPROTEIN"/>
    <property type="match status" value="1"/>
</dbReference>
<evidence type="ECO:0000256" key="5">
    <source>
        <dbReference type="PROSITE-ProRule" id="PRU01240"/>
    </source>
</evidence>
<sequence>MKYGRLLLLVVAAAVLGACASTPSVTTPDNHAGLGRMSVASASAMDSQRDIILAVANPLEPPPIHAGSSLLGYAPSRYYGAGQHAASILAALKKSYAFSELAGWPIKALDLYCIVLQPPPGTSREALLKALARDDRVRLAQPLHDYAVYGKRSADAAHRYNDPYVSLQRGFVETDAALAHDFSQGSGVRIAIVDTGVDMTHPDLRGRIHDAHNMVDDDAAAFDRDSHGTEVAGVIAADGDNRQGIVGVAPKATLSVYKACWYPPVPNAGARCNSFTLAKALATIIDTDARVINLSLGGPADPLLNLLLVQILEQGRIVVAAIPPEGNVDGFPDSTPGVILVRVSGASAAPSGVLSAPGDDILTTQPGGGYDFTSGPSMAAPHVSGMAALLLSLAPGLDARTIHDLLLRSSKTSGGILQVNAAAALTELHDTPKAIR</sequence>
<evidence type="ECO:0000259" key="7">
    <source>
        <dbReference type="Pfam" id="PF00082"/>
    </source>
</evidence>